<evidence type="ECO:0000313" key="5">
    <source>
        <dbReference type="Proteomes" id="UP001299220"/>
    </source>
</evidence>
<evidence type="ECO:0000256" key="1">
    <source>
        <dbReference type="ARBA" id="ARBA00023125"/>
    </source>
</evidence>
<dbReference type="InterPro" id="IPR036162">
    <property type="entry name" value="Resolvase-like_N_sf"/>
</dbReference>
<keyword evidence="2" id="KW-0233">DNA recombination</keyword>
<dbReference type="Gene3D" id="3.40.50.1390">
    <property type="entry name" value="Resolvase, N-terminal catalytic domain"/>
    <property type="match status" value="1"/>
</dbReference>
<evidence type="ECO:0000256" key="2">
    <source>
        <dbReference type="ARBA" id="ARBA00023172"/>
    </source>
</evidence>
<dbReference type="EMBL" id="JAFBIT010000001">
    <property type="protein sequence ID" value="MCF2651292.1"/>
    <property type="molecule type" value="Genomic_DNA"/>
</dbReference>
<dbReference type="SUPFAM" id="SSF53041">
    <property type="entry name" value="Resolvase-like"/>
    <property type="match status" value="1"/>
</dbReference>
<proteinExistence type="predicted"/>
<dbReference type="PROSITE" id="PS51736">
    <property type="entry name" value="RECOMBINASES_3"/>
    <property type="match status" value="1"/>
</dbReference>
<protein>
    <submittedName>
        <fullName evidence="4">Recombinase family protein</fullName>
    </submittedName>
</protein>
<accession>A0ABS9CJH8</accession>
<dbReference type="InterPro" id="IPR006119">
    <property type="entry name" value="Resolv_N"/>
</dbReference>
<dbReference type="PANTHER" id="PTHR30461">
    <property type="entry name" value="DNA-INVERTASE FROM LAMBDOID PROPHAGE"/>
    <property type="match status" value="1"/>
</dbReference>
<dbReference type="RefSeq" id="WP_235322226.1">
    <property type="nucleotide sequence ID" value="NZ_JAFBIT010000001.1"/>
</dbReference>
<name>A0ABS9CJH8_9FIRM</name>
<keyword evidence="1" id="KW-0238">DNA-binding</keyword>
<evidence type="ECO:0000313" key="4">
    <source>
        <dbReference type="EMBL" id="MCF2651292.1"/>
    </source>
</evidence>
<comment type="caution">
    <text evidence="4">The sequence shown here is derived from an EMBL/GenBank/DDBJ whole genome shotgun (WGS) entry which is preliminary data.</text>
</comment>
<dbReference type="CDD" id="cd00338">
    <property type="entry name" value="Ser_Recombinase"/>
    <property type="match status" value="1"/>
</dbReference>
<evidence type="ECO:0000259" key="3">
    <source>
        <dbReference type="PROSITE" id="PS51736"/>
    </source>
</evidence>
<dbReference type="SMART" id="SM00857">
    <property type="entry name" value="Resolvase"/>
    <property type="match status" value="1"/>
</dbReference>
<sequence length="119" mass="13785">MARKRVVAYVRVSSSSKAQIHSYEFQEQYWRGKFDGDPNNELVHIYADRGISGCSAYKRPEFMKMLQDARAGQFDTIHTKSVSRFARNTVELLDAVRELRDMGVEVIFEKEYIQNGENA</sequence>
<dbReference type="InterPro" id="IPR050639">
    <property type="entry name" value="SSR_resolvase"/>
</dbReference>
<dbReference type="Proteomes" id="UP001299220">
    <property type="component" value="Unassembled WGS sequence"/>
</dbReference>
<dbReference type="Pfam" id="PF00239">
    <property type="entry name" value="Resolvase"/>
    <property type="match status" value="1"/>
</dbReference>
<reference evidence="4 5" key="1">
    <citation type="submission" date="2020-12" db="EMBL/GenBank/DDBJ databases">
        <title>Whole genome sequences of gut porcine anaerobes.</title>
        <authorList>
            <person name="Kubasova T."/>
            <person name="Jahodarova E."/>
            <person name="Rychlik I."/>
        </authorList>
    </citation>
    <scope>NUCLEOTIDE SEQUENCE [LARGE SCALE GENOMIC DNA]</scope>
    <source>
        <strain evidence="4 5">An867</strain>
    </source>
</reference>
<dbReference type="PANTHER" id="PTHR30461:SF2">
    <property type="entry name" value="SERINE RECOMBINASE PINE-RELATED"/>
    <property type="match status" value="1"/>
</dbReference>
<feature type="domain" description="Resolvase/invertase-type recombinase catalytic" evidence="3">
    <location>
        <begin position="5"/>
        <end position="119"/>
    </location>
</feature>
<gene>
    <name evidence="4" type="ORF">JQM67_01530</name>
</gene>
<organism evidence="4 5">
    <name type="scientific">Anaeromassilibacillus senegalensis</name>
    <dbReference type="NCBI Taxonomy" id="1673717"/>
    <lineage>
        <taxon>Bacteria</taxon>
        <taxon>Bacillati</taxon>
        <taxon>Bacillota</taxon>
        <taxon>Clostridia</taxon>
        <taxon>Eubacteriales</taxon>
        <taxon>Acutalibacteraceae</taxon>
        <taxon>Anaeromassilibacillus</taxon>
    </lineage>
</organism>
<keyword evidence="5" id="KW-1185">Reference proteome</keyword>